<evidence type="ECO:0000313" key="1">
    <source>
        <dbReference type="EMBL" id="TMW82916.1"/>
    </source>
</evidence>
<dbReference type="AlphaFoldDB" id="A0A6N2AKN4"/>
<dbReference type="EMBL" id="RXGB01015353">
    <property type="protein sequence ID" value="TMW82916.1"/>
    <property type="molecule type" value="Genomic_DNA"/>
</dbReference>
<organism evidence="1">
    <name type="scientific">Solanum chilense</name>
    <name type="common">Tomato</name>
    <name type="synonym">Lycopersicon chilense</name>
    <dbReference type="NCBI Taxonomy" id="4083"/>
    <lineage>
        <taxon>Eukaryota</taxon>
        <taxon>Viridiplantae</taxon>
        <taxon>Streptophyta</taxon>
        <taxon>Embryophyta</taxon>
        <taxon>Tracheophyta</taxon>
        <taxon>Spermatophyta</taxon>
        <taxon>Magnoliopsida</taxon>
        <taxon>eudicotyledons</taxon>
        <taxon>Gunneridae</taxon>
        <taxon>Pentapetalae</taxon>
        <taxon>asterids</taxon>
        <taxon>lamiids</taxon>
        <taxon>Solanales</taxon>
        <taxon>Solanaceae</taxon>
        <taxon>Solanoideae</taxon>
        <taxon>Solaneae</taxon>
        <taxon>Solanum</taxon>
        <taxon>Solanum subgen. Lycopersicon</taxon>
    </lineage>
</organism>
<proteinExistence type="predicted"/>
<feature type="non-terminal residue" evidence="1">
    <location>
        <position position="1"/>
    </location>
</feature>
<name>A0A6N2AKN4_SOLCI</name>
<reference evidence="1" key="1">
    <citation type="submission" date="2019-05" db="EMBL/GenBank/DDBJ databases">
        <title>The de novo reference genome and transcriptome assemblies of the wild tomato species Solanum chilense.</title>
        <authorList>
            <person name="Stam R."/>
            <person name="Nosenko T."/>
            <person name="Hoerger A.C."/>
            <person name="Stephan W."/>
            <person name="Seidel M.A."/>
            <person name="Kuhn J.M.M."/>
            <person name="Haberer G."/>
            <person name="Tellier A."/>
        </authorList>
    </citation>
    <scope>NUCLEOTIDE SEQUENCE</scope>
    <source>
        <tissue evidence="1">Mature leaves</tissue>
    </source>
</reference>
<sequence length="100" mass="11189">INPNLYPMDGHLHHQQHNMSGIFSQVNYTSGGMYASVAHPCEGGGDKVFSQWIVVKTRDFLMNHNQHRFMNNQGVNTDTGGVDRVFAQQCVVDTCDFSMA</sequence>
<comment type="caution">
    <text evidence="1">The sequence shown here is derived from an EMBL/GenBank/DDBJ whole genome shotgun (WGS) entry which is preliminary data.</text>
</comment>
<gene>
    <name evidence="1" type="ORF">EJD97_003908</name>
</gene>
<protein>
    <submittedName>
        <fullName evidence="1">Uncharacterized protein</fullName>
    </submittedName>
</protein>
<accession>A0A6N2AKN4</accession>